<evidence type="ECO:0000259" key="1">
    <source>
        <dbReference type="Pfam" id="PF07085"/>
    </source>
</evidence>
<feature type="domain" description="DRTGG" evidence="1">
    <location>
        <begin position="210"/>
        <end position="315"/>
    </location>
</feature>
<dbReference type="PANTHER" id="PTHR43356">
    <property type="entry name" value="PHOSPHATE ACETYLTRANSFERASE"/>
    <property type="match status" value="1"/>
</dbReference>
<evidence type="ECO:0000313" key="2">
    <source>
        <dbReference type="EMBL" id="MDS3860401.1"/>
    </source>
</evidence>
<organism evidence="2 3">
    <name type="scientific">Pseudocalidococcus azoricus BACA0444</name>
    <dbReference type="NCBI Taxonomy" id="2918990"/>
    <lineage>
        <taxon>Bacteria</taxon>
        <taxon>Bacillati</taxon>
        <taxon>Cyanobacteriota</taxon>
        <taxon>Cyanophyceae</taxon>
        <taxon>Acaryochloridales</taxon>
        <taxon>Thermosynechococcaceae</taxon>
        <taxon>Pseudocalidococcus</taxon>
        <taxon>Pseudocalidococcus azoricus</taxon>
    </lineage>
</organism>
<accession>A0AAE4FQN9</accession>
<dbReference type="SUPFAM" id="SSF52540">
    <property type="entry name" value="P-loop containing nucleoside triphosphate hydrolases"/>
    <property type="match status" value="1"/>
</dbReference>
<dbReference type="Pfam" id="PF07085">
    <property type="entry name" value="DRTGG"/>
    <property type="match status" value="1"/>
</dbReference>
<dbReference type="PANTHER" id="PTHR43356:SF2">
    <property type="entry name" value="PHOSPHATE ACETYLTRANSFERASE"/>
    <property type="match status" value="1"/>
</dbReference>
<gene>
    <name evidence="2" type="ORF">RIF25_06220</name>
</gene>
<dbReference type="InterPro" id="IPR028979">
    <property type="entry name" value="Ser_kin/Pase_Hpr-like_N_sf"/>
</dbReference>
<dbReference type="InterPro" id="IPR010766">
    <property type="entry name" value="DRTGG"/>
</dbReference>
<dbReference type="AlphaFoldDB" id="A0AAE4FQN9"/>
<name>A0AAE4FQN9_9CYAN</name>
<dbReference type="InterPro" id="IPR050500">
    <property type="entry name" value="Phos_Acetyltrans/Butyryltrans"/>
</dbReference>
<dbReference type="EMBL" id="JAVMIP010000004">
    <property type="protein sequence ID" value="MDS3860401.1"/>
    <property type="molecule type" value="Genomic_DNA"/>
</dbReference>
<protein>
    <submittedName>
        <fullName evidence="2">Phosphotransacetylase family protein</fullName>
    </submittedName>
</protein>
<keyword evidence="3" id="KW-1185">Reference proteome</keyword>
<dbReference type="InterPro" id="IPR027417">
    <property type="entry name" value="P-loop_NTPase"/>
</dbReference>
<evidence type="ECO:0000313" key="3">
    <source>
        <dbReference type="Proteomes" id="UP001268256"/>
    </source>
</evidence>
<comment type="caution">
    <text evidence="2">The sequence shown here is derived from an EMBL/GenBank/DDBJ whole genome shotgun (WGS) entry which is preliminary data.</text>
</comment>
<proteinExistence type="predicted"/>
<dbReference type="Pfam" id="PF13500">
    <property type="entry name" value="AAA_26"/>
    <property type="match status" value="1"/>
</dbReference>
<dbReference type="Gene3D" id="3.40.1390.20">
    <property type="entry name" value="HprK N-terminal domain-like"/>
    <property type="match status" value="1"/>
</dbReference>
<dbReference type="Proteomes" id="UP001268256">
    <property type="component" value="Unassembled WGS sequence"/>
</dbReference>
<sequence length="354" mass="38795">MPHHLIIGSITPYSGKSATVLGLAHQLQKRKLAIAFGKPIGTGLGETGLDADVAFIQATLGLNEKKIRPTILTLTPDLMIQRLQGLDIHHYADKLSAYQELGNLDELVLLEGPSTLEEGRLFGLSLREMAMALPAKILLIARYLSPQVVESLLLAQSELGEYLLGILINDIAPNYWESATLAKEFLEAQGMPVLGLLPRNQLLRSVSVQELVRQLGAEVLCRGDRLDLLVEELSIGAMNVSAALKYFRKGNNMAVITGGDRTDIQWAALETSTHCLILTGHLPPTPALMARAEELEIPILSVDLDTLTAVEIVDRAFGQVRLHEAVKVDCVYQLMAKHFQTERLLRALQLPLLA</sequence>
<dbReference type="SUPFAM" id="SSF75138">
    <property type="entry name" value="HprK N-terminal domain-like"/>
    <property type="match status" value="1"/>
</dbReference>
<dbReference type="RefSeq" id="WP_322877679.1">
    <property type="nucleotide sequence ID" value="NZ_JAVMIP010000004.1"/>
</dbReference>
<reference evidence="3" key="1">
    <citation type="submission" date="2023-07" db="EMBL/GenBank/DDBJ databases">
        <authorList>
            <person name="Luz R."/>
            <person name="Cordeiro R."/>
            <person name="Fonseca A."/>
            <person name="Goncalves V."/>
        </authorList>
    </citation>
    <scope>NUCLEOTIDE SEQUENCE [LARGE SCALE GENOMIC DNA]</scope>
    <source>
        <strain evidence="3">BACA0444</strain>
    </source>
</reference>